<evidence type="ECO:0000313" key="3">
    <source>
        <dbReference type="Proteomes" id="UP000886523"/>
    </source>
</evidence>
<dbReference type="EMBL" id="MU129021">
    <property type="protein sequence ID" value="KAF9510186.1"/>
    <property type="molecule type" value="Genomic_DNA"/>
</dbReference>
<accession>A0A9P6DPM6</accession>
<comment type="caution">
    <text evidence="2">The sequence shown here is derived from an EMBL/GenBank/DDBJ whole genome shotgun (WGS) entry which is preliminary data.</text>
</comment>
<feature type="compositionally biased region" description="Polar residues" evidence="1">
    <location>
        <begin position="119"/>
        <end position="152"/>
    </location>
</feature>
<name>A0A9P6DPM6_9AGAM</name>
<dbReference type="AlphaFoldDB" id="A0A9P6DPM6"/>
<feature type="compositionally biased region" description="Acidic residues" evidence="1">
    <location>
        <begin position="108"/>
        <end position="118"/>
    </location>
</feature>
<evidence type="ECO:0000256" key="1">
    <source>
        <dbReference type="SAM" id="MobiDB-lite"/>
    </source>
</evidence>
<dbReference type="Proteomes" id="UP000886523">
    <property type="component" value="Unassembled WGS sequence"/>
</dbReference>
<feature type="region of interest" description="Disordered" evidence="1">
    <location>
        <begin position="86"/>
        <end position="157"/>
    </location>
</feature>
<keyword evidence="3" id="KW-1185">Reference proteome</keyword>
<proteinExistence type="predicted"/>
<evidence type="ECO:0000313" key="2">
    <source>
        <dbReference type="EMBL" id="KAF9510186.1"/>
    </source>
</evidence>
<protein>
    <submittedName>
        <fullName evidence="2">Uncharacterized protein</fullName>
    </submittedName>
</protein>
<gene>
    <name evidence="2" type="ORF">BS47DRAFT_1396182</name>
</gene>
<organism evidence="2 3">
    <name type="scientific">Hydnum rufescens UP504</name>
    <dbReference type="NCBI Taxonomy" id="1448309"/>
    <lineage>
        <taxon>Eukaryota</taxon>
        <taxon>Fungi</taxon>
        <taxon>Dikarya</taxon>
        <taxon>Basidiomycota</taxon>
        <taxon>Agaricomycotina</taxon>
        <taxon>Agaricomycetes</taxon>
        <taxon>Cantharellales</taxon>
        <taxon>Hydnaceae</taxon>
        <taxon>Hydnum</taxon>
    </lineage>
</organism>
<sequence>MASIKENEKTAWDQKKWMVSNYFLHNLSPTLQEVLGFASLERVMIDLRDTEDNHDDEVGGGKLGLQASDDGATTCGLFKIISEDNPNLSKGPDSLPSPNVGRGSAGAPDEEMGVDEDLNQTPKCANNQYSSDLPMSMVSHNTSASSIASDQSPGPVPSHPKFHNHPFVTPPSVSWASEAINLLTEIIRPSCPKGPSHKDPDLDLLTQMRLEQMLQVLHLYCGDKDESGHGWISSSNTVARAWGK</sequence>
<reference evidence="2" key="1">
    <citation type="journal article" date="2020" name="Nat. Commun.">
        <title>Large-scale genome sequencing of mycorrhizal fungi provides insights into the early evolution of symbiotic traits.</title>
        <authorList>
            <person name="Miyauchi S."/>
            <person name="Kiss E."/>
            <person name="Kuo A."/>
            <person name="Drula E."/>
            <person name="Kohler A."/>
            <person name="Sanchez-Garcia M."/>
            <person name="Morin E."/>
            <person name="Andreopoulos B."/>
            <person name="Barry K.W."/>
            <person name="Bonito G."/>
            <person name="Buee M."/>
            <person name="Carver A."/>
            <person name="Chen C."/>
            <person name="Cichocki N."/>
            <person name="Clum A."/>
            <person name="Culley D."/>
            <person name="Crous P.W."/>
            <person name="Fauchery L."/>
            <person name="Girlanda M."/>
            <person name="Hayes R.D."/>
            <person name="Keri Z."/>
            <person name="LaButti K."/>
            <person name="Lipzen A."/>
            <person name="Lombard V."/>
            <person name="Magnuson J."/>
            <person name="Maillard F."/>
            <person name="Murat C."/>
            <person name="Nolan M."/>
            <person name="Ohm R.A."/>
            <person name="Pangilinan J."/>
            <person name="Pereira M.F."/>
            <person name="Perotto S."/>
            <person name="Peter M."/>
            <person name="Pfister S."/>
            <person name="Riley R."/>
            <person name="Sitrit Y."/>
            <person name="Stielow J.B."/>
            <person name="Szollosi G."/>
            <person name="Zifcakova L."/>
            <person name="Stursova M."/>
            <person name="Spatafora J.W."/>
            <person name="Tedersoo L."/>
            <person name="Vaario L.M."/>
            <person name="Yamada A."/>
            <person name="Yan M."/>
            <person name="Wang P."/>
            <person name="Xu J."/>
            <person name="Bruns T."/>
            <person name="Baldrian P."/>
            <person name="Vilgalys R."/>
            <person name="Dunand C."/>
            <person name="Henrissat B."/>
            <person name="Grigoriev I.V."/>
            <person name="Hibbett D."/>
            <person name="Nagy L.G."/>
            <person name="Martin F.M."/>
        </authorList>
    </citation>
    <scope>NUCLEOTIDE SEQUENCE</scope>
    <source>
        <strain evidence="2">UP504</strain>
    </source>
</reference>